<dbReference type="Gene3D" id="1.10.3720.10">
    <property type="entry name" value="MetI-like"/>
    <property type="match status" value="1"/>
</dbReference>
<keyword evidence="2 7" id="KW-0813">Transport</keyword>
<evidence type="ECO:0000256" key="6">
    <source>
        <dbReference type="ARBA" id="ARBA00023136"/>
    </source>
</evidence>
<dbReference type="OrthoDB" id="9778910at2"/>
<evidence type="ECO:0000313" key="9">
    <source>
        <dbReference type="EMBL" id="TDV54871.1"/>
    </source>
</evidence>
<feature type="transmembrane region" description="Helical" evidence="7">
    <location>
        <begin position="242"/>
        <end position="268"/>
    </location>
</feature>
<evidence type="ECO:0000313" key="10">
    <source>
        <dbReference type="Proteomes" id="UP000294927"/>
    </source>
</evidence>
<dbReference type="PROSITE" id="PS50928">
    <property type="entry name" value="ABC_TM1"/>
    <property type="match status" value="1"/>
</dbReference>
<sequence>MLRFLIRRVLTGVLVVWLISVIVFGLFFVAPHDVAQLLLGKFAAQNQQLVASVTNQLGLDQPVVVQYGHFLGRLFHGDLGYSYYSHQPVTTLIGQAFPVTASLALGAAVIWLVLGVLVGVLSATRPRSWLDRGATLFALAGLSFPTFVLGLLLLFVFFYQLHVAGVNLFPGGGYVPLTTSPGQWAQHLVLPWITLAVATMAVYVRLTRGQLVEVLGEDFIRTARAKGLREGRVIYRHGLRAALIPVVTQFGIDVATLLGGVIVTEQVFGLNGLGRMSVQAVTNSDEPVIIAVVLLAAVFVVAANIVVDLLYAVLDPRIRLS</sequence>
<keyword evidence="5 7" id="KW-1133">Transmembrane helix</keyword>
<dbReference type="CDD" id="cd06261">
    <property type="entry name" value="TM_PBP2"/>
    <property type="match status" value="1"/>
</dbReference>
<dbReference type="AlphaFoldDB" id="A0A4V3FUD8"/>
<evidence type="ECO:0000256" key="5">
    <source>
        <dbReference type="ARBA" id="ARBA00022989"/>
    </source>
</evidence>
<proteinExistence type="inferred from homology"/>
<evidence type="ECO:0000256" key="4">
    <source>
        <dbReference type="ARBA" id="ARBA00022692"/>
    </source>
</evidence>
<feature type="transmembrane region" description="Helical" evidence="7">
    <location>
        <begin position="136"/>
        <end position="159"/>
    </location>
</feature>
<dbReference type="Proteomes" id="UP000294927">
    <property type="component" value="Unassembled WGS sequence"/>
</dbReference>
<evidence type="ECO:0000256" key="2">
    <source>
        <dbReference type="ARBA" id="ARBA00022448"/>
    </source>
</evidence>
<organism evidence="9 10">
    <name type="scientific">Actinophytocola oryzae</name>
    <dbReference type="NCBI Taxonomy" id="502181"/>
    <lineage>
        <taxon>Bacteria</taxon>
        <taxon>Bacillati</taxon>
        <taxon>Actinomycetota</taxon>
        <taxon>Actinomycetes</taxon>
        <taxon>Pseudonocardiales</taxon>
        <taxon>Pseudonocardiaceae</taxon>
    </lineage>
</organism>
<name>A0A4V3FUD8_9PSEU</name>
<dbReference type="Pfam" id="PF19300">
    <property type="entry name" value="BPD_transp_1_N"/>
    <property type="match status" value="1"/>
</dbReference>
<keyword evidence="3" id="KW-1003">Cell membrane</keyword>
<accession>A0A4V3FUD8</accession>
<dbReference type="RefSeq" id="WP_133902008.1">
    <property type="nucleotide sequence ID" value="NZ_SOCP01000003.1"/>
</dbReference>
<gene>
    <name evidence="9" type="ORF">CLV71_103112</name>
</gene>
<keyword evidence="4 7" id="KW-0812">Transmembrane</keyword>
<keyword evidence="10" id="KW-1185">Reference proteome</keyword>
<feature type="transmembrane region" description="Helical" evidence="7">
    <location>
        <begin position="103"/>
        <end position="124"/>
    </location>
</feature>
<evidence type="ECO:0000256" key="7">
    <source>
        <dbReference type="RuleBase" id="RU363032"/>
    </source>
</evidence>
<dbReference type="PANTHER" id="PTHR43163:SF6">
    <property type="entry name" value="DIPEPTIDE TRANSPORT SYSTEM PERMEASE PROTEIN DPPB-RELATED"/>
    <property type="match status" value="1"/>
</dbReference>
<dbReference type="SUPFAM" id="SSF161098">
    <property type="entry name" value="MetI-like"/>
    <property type="match status" value="1"/>
</dbReference>
<dbReference type="PANTHER" id="PTHR43163">
    <property type="entry name" value="DIPEPTIDE TRANSPORT SYSTEM PERMEASE PROTEIN DPPB-RELATED"/>
    <property type="match status" value="1"/>
</dbReference>
<evidence type="ECO:0000256" key="3">
    <source>
        <dbReference type="ARBA" id="ARBA00022475"/>
    </source>
</evidence>
<feature type="transmembrane region" description="Helical" evidence="7">
    <location>
        <begin position="288"/>
        <end position="314"/>
    </location>
</feature>
<dbReference type="Pfam" id="PF00528">
    <property type="entry name" value="BPD_transp_1"/>
    <property type="match status" value="1"/>
</dbReference>
<evidence type="ECO:0000256" key="1">
    <source>
        <dbReference type="ARBA" id="ARBA00004651"/>
    </source>
</evidence>
<dbReference type="GO" id="GO:0005886">
    <property type="term" value="C:plasma membrane"/>
    <property type="evidence" value="ECO:0007669"/>
    <property type="project" value="UniProtKB-SubCell"/>
</dbReference>
<dbReference type="EMBL" id="SOCP01000003">
    <property type="protein sequence ID" value="TDV54871.1"/>
    <property type="molecule type" value="Genomic_DNA"/>
</dbReference>
<feature type="domain" description="ABC transmembrane type-1" evidence="8">
    <location>
        <begin position="97"/>
        <end position="311"/>
    </location>
</feature>
<comment type="caution">
    <text evidence="9">The sequence shown here is derived from an EMBL/GenBank/DDBJ whole genome shotgun (WGS) entry which is preliminary data.</text>
</comment>
<dbReference type="InterPro" id="IPR000515">
    <property type="entry name" value="MetI-like"/>
</dbReference>
<reference evidence="9 10" key="1">
    <citation type="submission" date="2019-03" db="EMBL/GenBank/DDBJ databases">
        <title>Genomic Encyclopedia of Archaeal and Bacterial Type Strains, Phase II (KMG-II): from individual species to whole genera.</title>
        <authorList>
            <person name="Goeker M."/>
        </authorList>
    </citation>
    <scope>NUCLEOTIDE SEQUENCE [LARGE SCALE GENOMIC DNA]</scope>
    <source>
        <strain evidence="9 10">DSM 45499</strain>
    </source>
</reference>
<evidence type="ECO:0000259" key="8">
    <source>
        <dbReference type="PROSITE" id="PS50928"/>
    </source>
</evidence>
<dbReference type="GO" id="GO:0071916">
    <property type="term" value="F:dipeptide transmembrane transporter activity"/>
    <property type="evidence" value="ECO:0007669"/>
    <property type="project" value="TreeGrafter"/>
</dbReference>
<comment type="subcellular location">
    <subcellularLocation>
        <location evidence="1 7">Cell membrane</location>
        <topology evidence="1 7">Multi-pass membrane protein</topology>
    </subcellularLocation>
</comment>
<protein>
    <submittedName>
        <fullName evidence="9">Peptide/nickel transport system permease protein</fullName>
    </submittedName>
</protein>
<comment type="similarity">
    <text evidence="7">Belongs to the binding-protein-dependent transport system permease family.</text>
</comment>
<dbReference type="InterPro" id="IPR035906">
    <property type="entry name" value="MetI-like_sf"/>
</dbReference>
<feature type="transmembrane region" description="Helical" evidence="7">
    <location>
        <begin position="9"/>
        <end position="30"/>
    </location>
</feature>
<feature type="transmembrane region" description="Helical" evidence="7">
    <location>
        <begin position="184"/>
        <end position="204"/>
    </location>
</feature>
<keyword evidence="6 7" id="KW-0472">Membrane</keyword>
<dbReference type="InterPro" id="IPR045621">
    <property type="entry name" value="BPD_transp_1_N"/>
</dbReference>